<dbReference type="OrthoDB" id="448051at2759"/>
<protein>
    <submittedName>
        <fullName evidence="6">Uncharacterized protein</fullName>
    </submittedName>
</protein>
<sequence length="365" mass="40608">MDLPASTIHLRNALSSVSGGPRRTYIIYFVTGNPGLIEYYRPFLTHLFGLLHSSPSPSSPAIDYEIYGRSLWGFEIERGPRKKEAEAENDYSLSGVTSTGGKPPYTVREQVELSKAALKRVVAAARASGNPDVRVILMGHSMGTYISLEVMRRLRAEAEAQIDAKNDSIRVAGAALLFATIMHLAKSSSGRKMSPFLALPHFALVVSFVARILTVFVPTTFLAMIIQRIVGFPPAPARVTAEFVKSRRGVEQALFMANDEMKEITIDKWDADIWGAAHASPHPHPRPTLRFLFAKSDHWVADETREELIRLRGSQRNGSPDWLPRMEVDESEGWPHGFCIRHSIPVAERVCSYVRDIVERDLGAS</sequence>
<dbReference type="GO" id="GO:0019915">
    <property type="term" value="P:lipid storage"/>
    <property type="evidence" value="ECO:0007669"/>
    <property type="project" value="InterPro"/>
</dbReference>
<name>A0A6A6J811_WESOR</name>
<dbReference type="SUPFAM" id="SSF53474">
    <property type="entry name" value="alpha/beta-Hydrolases"/>
    <property type="match status" value="1"/>
</dbReference>
<dbReference type="GO" id="GO:0016298">
    <property type="term" value="F:lipase activity"/>
    <property type="evidence" value="ECO:0007669"/>
    <property type="project" value="InterPro"/>
</dbReference>
<dbReference type="Proteomes" id="UP000800097">
    <property type="component" value="Unassembled WGS sequence"/>
</dbReference>
<feature type="region of interest" description="Disordered" evidence="5">
    <location>
        <begin position="83"/>
        <end position="105"/>
    </location>
</feature>
<evidence type="ECO:0000256" key="2">
    <source>
        <dbReference type="ARBA" id="ARBA00008300"/>
    </source>
</evidence>
<feature type="compositionally biased region" description="Polar residues" evidence="5">
    <location>
        <begin position="91"/>
        <end position="100"/>
    </location>
</feature>
<keyword evidence="4" id="KW-0378">Hydrolase</keyword>
<evidence type="ECO:0000313" key="7">
    <source>
        <dbReference type="Proteomes" id="UP000800097"/>
    </source>
</evidence>
<comment type="similarity">
    <text evidence="2">Belongs to the AB hydrolase superfamily. LDAH family.</text>
</comment>
<accession>A0A6A6J811</accession>
<dbReference type="InterPro" id="IPR029058">
    <property type="entry name" value="AB_hydrolase_fold"/>
</dbReference>
<reference evidence="6" key="1">
    <citation type="journal article" date="2020" name="Stud. Mycol.">
        <title>101 Dothideomycetes genomes: a test case for predicting lifestyles and emergence of pathogens.</title>
        <authorList>
            <person name="Haridas S."/>
            <person name="Albert R."/>
            <person name="Binder M."/>
            <person name="Bloem J."/>
            <person name="Labutti K."/>
            <person name="Salamov A."/>
            <person name="Andreopoulos B."/>
            <person name="Baker S."/>
            <person name="Barry K."/>
            <person name="Bills G."/>
            <person name="Bluhm B."/>
            <person name="Cannon C."/>
            <person name="Castanera R."/>
            <person name="Culley D."/>
            <person name="Daum C."/>
            <person name="Ezra D."/>
            <person name="Gonzalez J."/>
            <person name="Henrissat B."/>
            <person name="Kuo A."/>
            <person name="Liang C."/>
            <person name="Lipzen A."/>
            <person name="Lutzoni F."/>
            <person name="Magnuson J."/>
            <person name="Mondo S."/>
            <person name="Nolan M."/>
            <person name="Ohm R."/>
            <person name="Pangilinan J."/>
            <person name="Park H.-J."/>
            <person name="Ramirez L."/>
            <person name="Alfaro M."/>
            <person name="Sun H."/>
            <person name="Tritt A."/>
            <person name="Yoshinaga Y."/>
            <person name="Zwiers L.-H."/>
            <person name="Turgeon B."/>
            <person name="Goodwin S."/>
            <person name="Spatafora J."/>
            <person name="Crous P."/>
            <person name="Grigoriev I."/>
        </authorList>
    </citation>
    <scope>NUCLEOTIDE SEQUENCE</scope>
    <source>
        <strain evidence="6">CBS 379.55</strain>
    </source>
</reference>
<evidence type="ECO:0000313" key="6">
    <source>
        <dbReference type="EMBL" id="KAF2272334.1"/>
    </source>
</evidence>
<keyword evidence="3" id="KW-0551">Lipid droplet</keyword>
<evidence type="ECO:0000256" key="4">
    <source>
        <dbReference type="ARBA" id="ARBA00022801"/>
    </source>
</evidence>
<comment type="subcellular location">
    <subcellularLocation>
        <location evidence="1">Lipid droplet</location>
    </subcellularLocation>
</comment>
<dbReference type="Gene3D" id="3.40.50.1820">
    <property type="entry name" value="alpha/beta hydrolase"/>
    <property type="match status" value="1"/>
</dbReference>
<dbReference type="PANTHER" id="PTHR13390">
    <property type="entry name" value="LIPASE"/>
    <property type="match status" value="1"/>
</dbReference>
<proteinExistence type="inferred from homology"/>
<evidence type="ECO:0000256" key="5">
    <source>
        <dbReference type="SAM" id="MobiDB-lite"/>
    </source>
</evidence>
<dbReference type="InterPro" id="IPR019363">
    <property type="entry name" value="LDAH"/>
</dbReference>
<dbReference type="Pfam" id="PF10230">
    <property type="entry name" value="LIDHydrolase"/>
    <property type="match status" value="1"/>
</dbReference>
<evidence type="ECO:0000256" key="1">
    <source>
        <dbReference type="ARBA" id="ARBA00004502"/>
    </source>
</evidence>
<dbReference type="AlphaFoldDB" id="A0A6A6J811"/>
<dbReference type="RefSeq" id="XP_033649873.1">
    <property type="nucleotide sequence ID" value="XM_033793954.1"/>
</dbReference>
<organism evidence="6 7">
    <name type="scientific">Westerdykella ornata</name>
    <dbReference type="NCBI Taxonomy" id="318751"/>
    <lineage>
        <taxon>Eukaryota</taxon>
        <taxon>Fungi</taxon>
        <taxon>Dikarya</taxon>
        <taxon>Ascomycota</taxon>
        <taxon>Pezizomycotina</taxon>
        <taxon>Dothideomycetes</taxon>
        <taxon>Pleosporomycetidae</taxon>
        <taxon>Pleosporales</taxon>
        <taxon>Sporormiaceae</taxon>
        <taxon>Westerdykella</taxon>
    </lineage>
</organism>
<keyword evidence="7" id="KW-1185">Reference proteome</keyword>
<gene>
    <name evidence="6" type="ORF">EI97DRAFT_231583</name>
</gene>
<dbReference type="EMBL" id="ML986523">
    <property type="protein sequence ID" value="KAF2272334.1"/>
    <property type="molecule type" value="Genomic_DNA"/>
</dbReference>
<dbReference type="GO" id="GO:0005811">
    <property type="term" value="C:lipid droplet"/>
    <property type="evidence" value="ECO:0007669"/>
    <property type="project" value="UniProtKB-SubCell"/>
</dbReference>
<dbReference type="GeneID" id="54547129"/>
<evidence type="ECO:0000256" key="3">
    <source>
        <dbReference type="ARBA" id="ARBA00022677"/>
    </source>
</evidence>
<dbReference type="PANTHER" id="PTHR13390:SF0">
    <property type="entry name" value="LIPID DROPLET-ASSOCIATED HYDROLASE"/>
    <property type="match status" value="1"/>
</dbReference>